<accession>A0A1X0XIP1</accession>
<name>A0A1X0XIP1_MYCSI</name>
<dbReference type="EMBL" id="MZZM01000044">
    <property type="protein sequence ID" value="ORJ52779.1"/>
    <property type="molecule type" value="Genomic_DNA"/>
</dbReference>
<sequence length="107" mass="12347">MRFEEAGVAVIGDQDWTVAEWSRDGALMVKLGDPSGRDVQVELERDAMSWPAEVLADRIMRLHRLALMRLRAETRERSRKESGVEWSLQAGWPSLVDVDEYRQTIDF</sequence>
<comment type="caution">
    <text evidence="1">The sequence shown here is derived from an EMBL/GenBank/DDBJ whole genome shotgun (WGS) entry which is preliminary data.</text>
</comment>
<gene>
    <name evidence="1" type="ORF">B5M45_30125</name>
</gene>
<organism evidence="1 2">
    <name type="scientific">Mycobacterium simiae</name>
    <name type="common">Mycobacterium habana</name>
    <dbReference type="NCBI Taxonomy" id="1784"/>
    <lineage>
        <taxon>Bacteria</taxon>
        <taxon>Bacillati</taxon>
        <taxon>Actinomycetota</taxon>
        <taxon>Actinomycetes</taxon>
        <taxon>Mycobacteriales</taxon>
        <taxon>Mycobacteriaceae</taxon>
        <taxon>Mycobacterium</taxon>
        <taxon>Mycobacterium simiae complex</taxon>
    </lineage>
</organism>
<reference evidence="1 2" key="1">
    <citation type="submission" date="2017-03" db="EMBL/GenBank/DDBJ databases">
        <title>Genomic insights into Mycobacterium simiae human colonization.</title>
        <authorList>
            <person name="Steffani J.L."/>
            <person name="Brunck M.E."/>
            <person name="Cruz E."/>
            <person name="Montiel R."/>
            <person name="Barona F."/>
        </authorList>
    </citation>
    <scope>NUCLEOTIDE SEQUENCE [LARGE SCALE GENOMIC DNA]</scope>
    <source>
        <strain evidence="1 2">MsiGto</strain>
    </source>
</reference>
<evidence type="ECO:0000313" key="2">
    <source>
        <dbReference type="Proteomes" id="UP000193040"/>
    </source>
</evidence>
<protein>
    <submittedName>
        <fullName evidence="1">Uncharacterized protein</fullName>
    </submittedName>
</protein>
<evidence type="ECO:0000313" key="1">
    <source>
        <dbReference type="EMBL" id="ORJ52779.1"/>
    </source>
</evidence>
<dbReference type="Proteomes" id="UP000193040">
    <property type="component" value="Unassembled WGS sequence"/>
</dbReference>
<dbReference type="AlphaFoldDB" id="A0A1X0XIP1"/>
<dbReference type="RefSeq" id="WP_084954084.1">
    <property type="nucleotide sequence ID" value="NZ_MZZM01000044.1"/>
</dbReference>
<keyword evidence="2" id="KW-1185">Reference proteome</keyword>
<proteinExistence type="predicted"/>